<dbReference type="InterPro" id="IPR036259">
    <property type="entry name" value="MFS_trans_sf"/>
</dbReference>
<evidence type="ECO:0000313" key="9">
    <source>
        <dbReference type="EMBL" id="TCO55664.1"/>
    </source>
</evidence>
<sequence>MAGLILTIQGSGGIVSHLIGGFLTDHLGPRATFFGGMITNGLTLFLLGSSRNLTAVVVFSFLTGAASQIYKPASAVFVKETASPSDRPRAYGLLYWAVNLGYAVSMSAGGVLANLGYHLLFLINSVASILCGVLVWVMSRRFNAHQPRRVKSPNLRTALKDRLALHYILSWLPFGIVFGQATTTLPMAMERSGLAVNSYGIVITANALVIIAVQPLLGPIFARYDHSRILILGMVVLGIGFGSNVFATSLVSYTGSVVIWTLGEIAVTSVNQSIIASLSPRGIDGTYFGLYGVVWSGTFALAPLLGSRLLSIGPNYLWVACLLLCLGAAAGQRVLAPAIRSRAAALN</sequence>
<evidence type="ECO:0000256" key="3">
    <source>
        <dbReference type="ARBA" id="ARBA00022475"/>
    </source>
</evidence>
<feature type="transmembrane region" description="Helical" evidence="7">
    <location>
        <begin position="194"/>
        <end position="217"/>
    </location>
</feature>
<feature type="domain" description="Major facilitator superfamily (MFS) profile" evidence="8">
    <location>
        <begin position="1"/>
        <end position="340"/>
    </location>
</feature>
<keyword evidence="10" id="KW-1185">Reference proteome</keyword>
<keyword evidence="3" id="KW-1003">Cell membrane</keyword>
<dbReference type="AlphaFoldDB" id="A0A4R2JA75"/>
<evidence type="ECO:0000256" key="5">
    <source>
        <dbReference type="ARBA" id="ARBA00022989"/>
    </source>
</evidence>
<feature type="transmembrane region" description="Helical" evidence="7">
    <location>
        <begin position="91"/>
        <end position="113"/>
    </location>
</feature>
<evidence type="ECO:0000256" key="6">
    <source>
        <dbReference type="ARBA" id="ARBA00023136"/>
    </source>
</evidence>
<feature type="transmembrane region" description="Helical" evidence="7">
    <location>
        <begin position="229"/>
        <end position="251"/>
    </location>
</feature>
<dbReference type="Pfam" id="PF07690">
    <property type="entry name" value="MFS_1"/>
    <property type="match status" value="1"/>
</dbReference>
<dbReference type="GO" id="GO:0005886">
    <property type="term" value="C:plasma membrane"/>
    <property type="evidence" value="ECO:0007669"/>
    <property type="project" value="UniProtKB-SubCell"/>
</dbReference>
<protein>
    <submittedName>
        <fullName evidence="9">Putative MFS family arabinose efflux permease</fullName>
    </submittedName>
</protein>
<organism evidence="9 10">
    <name type="scientific">Actinocrispum wychmicini</name>
    <dbReference type="NCBI Taxonomy" id="1213861"/>
    <lineage>
        <taxon>Bacteria</taxon>
        <taxon>Bacillati</taxon>
        <taxon>Actinomycetota</taxon>
        <taxon>Actinomycetes</taxon>
        <taxon>Pseudonocardiales</taxon>
        <taxon>Pseudonocardiaceae</taxon>
        <taxon>Actinocrispum</taxon>
    </lineage>
</organism>
<dbReference type="PANTHER" id="PTHR23517:SF2">
    <property type="entry name" value="MULTIDRUG RESISTANCE PROTEIN MDTH"/>
    <property type="match status" value="1"/>
</dbReference>
<dbReference type="InterPro" id="IPR050171">
    <property type="entry name" value="MFS_Transporters"/>
</dbReference>
<dbReference type="InterPro" id="IPR020846">
    <property type="entry name" value="MFS_dom"/>
</dbReference>
<feature type="transmembrane region" description="Helical" evidence="7">
    <location>
        <begin position="119"/>
        <end position="142"/>
    </location>
</feature>
<dbReference type="Proteomes" id="UP000295680">
    <property type="component" value="Unassembled WGS sequence"/>
</dbReference>
<comment type="caution">
    <text evidence="9">The sequence shown here is derived from an EMBL/GenBank/DDBJ whole genome shotgun (WGS) entry which is preliminary data.</text>
</comment>
<evidence type="ECO:0000256" key="7">
    <source>
        <dbReference type="SAM" id="Phobius"/>
    </source>
</evidence>
<evidence type="ECO:0000259" key="8">
    <source>
        <dbReference type="PROSITE" id="PS50850"/>
    </source>
</evidence>
<feature type="transmembrane region" description="Helical" evidence="7">
    <location>
        <begin position="257"/>
        <end position="276"/>
    </location>
</feature>
<evidence type="ECO:0000256" key="4">
    <source>
        <dbReference type="ARBA" id="ARBA00022692"/>
    </source>
</evidence>
<feature type="transmembrane region" description="Helical" evidence="7">
    <location>
        <begin position="6"/>
        <end position="24"/>
    </location>
</feature>
<proteinExistence type="predicted"/>
<dbReference type="SUPFAM" id="SSF103473">
    <property type="entry name" value="MFS general substrate transporter"/>
    <property type="match status" value="1"/>
</dbReference>
<feature type="transmembrane region" description="Helical" evidence="7">
    <location>
        <begin position="163"/>
        <end position="182"/>
    </location>
</feature>
<dbReference type="PROSITE" id="PS50850">
    <property type="entry name" value="MFS"/>
    <property type="match status" value="1"/>
</dbReference>
<evidence type="ECO:0000256" key="2">
    <source>
        <dbReference type="ARBA" id="ARBA00022448"/>
    </source>
</evidence>
<evidence type="ECO:0000313" key="10">
    <source>
        <dbReference type="Proteomes" id="UP000295680"/>
    </source>
</evidence>
<comment type="subcellular location">
    <subcellularLocation>
        <location evidence="1">Cell membrane</location>
        <topology evidence="1">Multi-pass membrane protein</topology>
    </subcellularLocation>
</comment>
<evidence type="ECO:0000256" key="1">
    <source>
        <dbReference type="ARBA" id="ARBA00004651"/>
    </source>
</evidence>
<feature type="transmembrane region" description="Helical" evidence="7">
    <location>
        <begin position="288"/>
        <end position="310"/>
    </location>
</feature>
<dbReference type="GO" id="GO:0022857">
    <property type="term" value="F:transmembrane transporter activity"/>
    <property type="evidence" value="ECO:0007669"/>
    <property type="project" value="InterPro"/>
</dbReference>
<dbReference type="InterPro" id="IPR011701">
    <property type="entry name" value="MFS"/>
</dbReference>
<dbReference type="EMBL" id="SLWS01000007">
    <property type="protein sequence ID" value="TCO55664.1"/>
    <property type="molecule type" value="Genomic_DNA"/>
</dbReference>
<feature type="transmembrane region" description="Helical" evidence="7">
    <location>
        <begin position="316"/>
        <end position="336"/>
    </location>
</feature>
<dbReference type="Gene3D" id="1.20.1250.20">
    <property type="entry name" value="MFS general substrate transporter like domains"/>
    <property type="match status" value="1"/>
</dbReference>
<gene>
    <name evidence="9" type="ORF">EV192_10786</name>
</gene>
<accession>A0A4R2JA75</accession>
<name>A0A4R2JA75_9PSEU</name>
<keyword evidence="2" id="KW-0813">Transport</keyword>
<keyword evidence="5 7" id="KW-1133">Transmembrane helix</keyword>
<keyword evidence="4 7" id="KW-0812">Transmembrane</keyword>
<feature type="transmembrane region" description="Helical" evidence="7">
    <location>
        <begin position="53"/>
        <end position="70"/>
    </location>
</feature>
<keyword evidence="6 7" id="KW-0472">Membrane</keyword>
<reference evidence="9 10" key="1">
    <citation type="submission" date="2019-03" db="EMBL/GenBank/DDBJ databases">
        <title>Genomic Encyclopedia of Type Strains, Phase IV (KMG-IV): sequencing the most valuable type-strain genomes for metagenomic binning, comparative biology and taxonomic classification.</title>
        <authorList>
            <person name="Goeker M."/>
        </authorList>
    </citation>
    <scope>NUCLEOTIDE SEQUENCE [LARGE SCALE GENOMIC DNA]</scope>
    <source>
        <strain evidence="9 10">DSM 45934</strain>
    </source>
</reference>
<dbReference type="PANTHER" id="PTHR23517">
    <property type="entry name" value="RESISTANCE PROTEIN MDTM, PUTATIVE-RELATED-RELATED"/>
    <property type="match status" value="1"/>
</dbReference>